<dbReference type="OrthoDB" id="217757at2157"/>
<keyword evidence="2" id="KW-1185">Reference proteome</keyword>
<dbReference type="Proteomes" id="UP000189370">
    <property type="component" value="Unassembled WGS sequence"/>
</dbReference>
<dbReference type="Gene3D" id="3.40.1260.10">
    <property type="entry name" value="DsrEFH-like"/>
    <property type="match status" value="1"/>
</dbReference>
<sequence length="81" mass="8854">MLYLIDEPMADIGLRTAADDPDACVVLIQDGVFLSPELDADLYAVEKDAAVRGVDLPEGIEEITYDGLIDLIVENEVKNFV</sequence>
<evidence type="ECO:0008006" key="3">
    <source>
        <dbReference type="Google" id="ProtNLM"/>
    </source>
</evidence>
<dbReference type="SUPFAM" id="SSF75169">
    <property type="entry name" value="DsrEFH-like"/>
    <property type="match status" value="1"/>
</dbReference>
<proteinExistence type="predicted"/>
<accession>A0A1S8ARX8</accession>
<dbReference type="STRING" id="301967.A6E15_18550"/>
<evidence type="ECO:0000313" key="2">
    <source>
        <dbReference type="Proteomes" id="UP000189370"/>
    </source>
</evidence>
<protein>
    <recommendedName>
        <fullName evidence="3">Sulfur relay protein TusB</fullName>
    </recommendedName>
</protein>
<reference evidence="2" key="1">
    <citation type="submission" date="2016-04" db="EMBL/GenBank/DDBJ databases">
        <authorList>
            <person name="Chen S.-C."/>
            <person name="Lai M.-C."/>
        </authorList>
    </citation>
    <scope>NUCLEOTIDE SEQUENCE [LARGE SCALE GENOMIC DNA]</scope>
    <source>
        <strain evidence="2">AB14</strain>
    </source>
</reference>
<comment type="caution">
    <text evidence="1">The sequence shown here is derived from an EMBL/GenBank/DDBJ whole genome shotgun (WGS) entry which is preliminary data.</text>
</comment>
<evidence type="ECO:0000313" key="1">
    <source>
        <dbReference type="EMBL" id="OLZ39376.1"/>
    </source>
</evidence>
<organism evidence="1 2">
    <name type="scientific">Natrinema saccharevitans</name>
    <dbReference type="NCBI Taxonomy" id="301967"/>
    <lineage>
        <taxon>Archaea</taxon>
        <taxon>Methanobacteriati</taxon>
        <taxon>Methanobacteriota</taxon>
        <taxon>Stenosarchaea group</taxon>
        <taxon>Halobacteria</taxon>
        <taxon>Halobacteriales</taxon>
        <taxon>Natrialbaceae</taxon>
        <taxon>Natrinema</taxon>
    </lineage>
</organism>
<name>A0A1S8ARX8_9EURY</name>
<gene>
    <name evidence="1" type="ORF">A6E15_18550</name>
</gene>
<dbReference type="EMBL" id="LWLN01000002">
    <property type="protein sequence ID" value="OLZ39376.1"/>
    <property type="molecule type" value="Genomic_DNA"/>
</dbReference>
<dbReference type="InterPro" id="IPR027396">
    <property type="entry name" value="DsrEFH-like"/>
</dbReference>
<dbReference type="AlphaFoldDB" id="A0A1S8ARX8"/>